<sequence length="169" mass="19458">MAPWSPCTVVIENSKVAETVQVLKQQDPVEWFLNLIQLRELVLLRWARVNYWTRFLRIASMKVLLSRSSNMEAALNQHGTLPTSCVWKMEKLMSVILIFYQRKALQTSVNGYLLKVKGIMHLLYVLPIPRLLCHFKQQGRGEGLLWETMLGRLEIGLMCGLMTAGGKVW</sequence>
<reference evidence="1" key="1">
    <citation type="journal article" date="2013" name="J. Plant Res.">
        <title>Effect of fungi and light on seed germination of three Opuntia species from semiarid lands of central Mexico.</title>
        <authorList>
            <person name="Delgado-Sanchez P."/>
            <person name="Jimenez-Bremont J.F."/>
            <person name="Guerrero-Gonzalez Mde L."/>
            <person name="Flores J."/>
        </authorList>
    </citation>
    <scope>NUCLEOTIDE SEQUENCE</scope>
    <source>
        <tissue evidence="1">Cladode</tissue>
    </source>
</reference>
<reference evidence="1" key="2">
    <citation type="submission" date="2020-07" db="EMBL/GenBank/DDBJ databases">
        <authorList>
            <person name="Vera ALvarez R."/>
            <person name="Arias-Moreno D.M."/>
            <person name="Jimenez-Jacinto V."/>
            <person name="Jimenez-Bremont J.F."/>
            <person name="Swaminathan K."/>
            <person name="Moose S.P."/>
            <person name="Guerrero-Gonzalez M.L."/>
            <person name="Marino-Ramirez L."/>
            <person name="Landsman D."/>
            <person name="Rodriguez-Kessler M."/>
            <person name="Delgado-Sanchez P."/>
        </authorList>
    </citation>
    <scope>NUCLEOTIDE SEQUENCE</scope>
    <source>
        <tissue evidence="1">Cladode</tissue>
    </source>
</reference>
<dbReference type="AlphaFoldDB" id="A0A7C8YGP4"/>
<organism evidence="1">
    <name type="scientific">Opuntia streptacantha</name>
    <name type="common">Prickly pear cactus</name>
    <name type="synonym">Opuntia cardona</name>
    <dbReference type="NCBI Taxonomy" id="393608"/>
    <lineage>
        <taxon>Eukaryota</taxon>
        <taxon>Viridiplantae</taxon>
        <taxon>Streptophyta</taxon>
        <taxon>Embryophyta</taxon>
        <taxon>Tracheophyta</taxon>
        <taxon>Spermatophyta</taxon>
        <taxon>Magnoliopsida</taxon>
        <taxon>eudicotyledons</taxon>
        <taxon>Gunneridae</taxon>
        <taxon>Pentapetalae</taxon>
        <taxon>Caryophyllales</taxon>
        <taxon>Cactineae</taxon>
        <taxon>Cactaceae</taxon>
        <taxon>Opuntioideae</taxon>
        <taxon>Opuntia</taxon>
    </lineage>
</organism>
<proteinExistence type="predicted"/>
<evidence type="ECO:0000313" key="1">
    <source>
        <dbReference type="EMBL" id="MBA4617817.1"/>
    </source>
</evidence>
<protein>
    <submittedName>
        <fullName evidence="1">Uncharacterized protein</fullName>
    </submittedName>
</protein>
<accession>A0A7C8YGP4</accession>
<name>A0A7C8YGP4_OPUST</name>
<dbReference type="EMBL" id="GISG01017944">
    <property type="protein sequence ID" value="MBA4617817.1"/>
    <property type="molecule type" value="Transcribed_RNA"/>
</dbReference>